<sequence>MTQQTPQTPSVGGPRPAAEDLPRAATHAFTSFDGTVIRYHVYEAEPAGTEPAGPPVVLHHGFVADTFTNWSAPGIVGALTARGHRVVGIDARGHGRSGKPHDSARYGEPAMARDLSALLDELGAEHVRLAGYSMGAVVSLLAAAADDRITRLVAGGVGAGIVEMGGLDTRAVPPEGIVAALTAEDPSAVGPEAAGFRALADAVGADRAALAAHAAAVHQGTMPLADVRVPVLVLAGDEDPLAVRPSVLVDALPDARLLTVPGDHVAAVGDPGFAAAIVDFFSEN</sequence>
<dbReference type="InterPro" id="IPR050266">
    <property type="entry name" value="AB_hydrolase_sf"/>
</dbReference>
<evidence type="ECO:0000313" key="3">
    <source>
        <dbReference type="EMBL" id="KAF4407392.1"/>
    </source>
</evidence>
<dbReference type="RefSeq" id="WP_098752389.1">
    <property type="nucleotide sequence ID" value="NZ_WHPN01000318.1"/>
</dbReference>
<comment type="caution">
    <text evidence="3">The sequence shown here is derived from an EMBL/GenBank/DDBJ whole genome shotgun (WGS) entry which is preliminary data.</text>
</comment>
<dbReference type="PANTHER" id="PTHR43798:SF33">
    <property type="entry name" value="HYDROLASE, PUTATIVE (AFU_ORTHOLOGUE AFUA_2G14860)-RELATED"/>
    <property type="match status" value="1"/>
</dbReference>
<reference evidence="3 4" key="1">
    <citation type="submission" date="2019-10" db="EMBL/GenBank/DDBJ databases">
        <title>Streptomyces tenebrisbrunneis sp.nov., an endogenous actinomycete isolated from of Lycium ruthenicum.</title>
        <authorList>
            <person name="Ma L."/>
        </authorList>
    </citation>
    <scope>NUCLEOTIDE SEQUENCE [LARGE SCALE GENOMIC DNA]</scope>
    <source>
        <strain evidence="3 4">TRM 66187</strain>
    </source>
</reference>
<evidence type="ECO:0000256" key="1">
    <source>
        <dbReference type="SAM" id="MobiDB-lite"/>
    </source>
</evidence>
<evidence type="ECO:0000259" key="2">
    <source>
        <dbReference type="Pfam" id="PF00561"/>
    </source>
</evidence>
<evidence type="ECO:0000313" key="4">
    <source>
        <dbReference type="Proteomes" id="UP000621266"/>
    </source>
</evidence>
<dbReference type="GO" id="GO:0016787">
    <property type="term" value="F:hydrolase activity"/>
    <property type="evidence" value="ECO:0007669"/>
    <property type="project" value="UniProtKB-KW"/>
</dbReference>
<dbReference type="Pfam" id="PF00561">
    <property type="entry name" value="Abhydrolase_1"/>
    <property type="match status" value="1"/>
</dbReference>
<organism evidence="3 4">
    <name type="scientific">Streptomyces lycii</name>
    <dbReference type="NCBI Taxonomy" id="2654337"/>
    <lineage>
        <taxon>Bacteria</taxon>
        <taxon>Bacillati</taxon>
        <taxon>Actinomycetota</taxon>
        <taxon>Actinomycetes</taxon>
        <taxon>Kitasatosporales</taxon>
        <taxon>Streptomycetaceae</taxon>
        <taxon>Streptomyces</taxon>
    </lineage>
</organism>
<dbReference type="Proteomes" id="UP000621266">
    <property type="component" value="Unassembled WGS sequence"/>
</dbReference>
<feature type="domain" description="AB hydrolase-1" evidence="2">
    <location>
        <begin position="54"/>
        <end position="154"/>
    </location>
</feature>
<dbReference type="PANTHER" id="PTHR43798">
    <property type="entry name" value="MONOACYLGLYCEROL LIPASE"/>
    <property type="match status" value="1"/>
</dbReference>
<name>A0ABQ7FJI6_9ACTN</name>
<keyword evidence="4" id="KW-1185">Reference proteome</keyword>
<dbReference type="InterPro" id="IPR000073">
    <property type="entry name" value="AB_hydrolase_1"/>
</dbReference>
<accession>A0ABQ7FJI6</accession>
<protein>
    <submittedName>
        <fullName evidence="3">Alpha/beta hydrolase</fullName>
    </submittedName>
</protein>
<dbReference type="Gene3D" id="3.40.50.1820">
    <property type="entry name" value="alpha/beta hydrolase"/>
    <property type="match status" value="1"/>
</dbReference>
<keyword evidence="3" id="KW-0378">Hydrolase</keyword>
<dbReference type="InterPro" id="IPR029058">
    <property type="entry name" value="AB_hydrolase_fold"/>
</dbReference>
<feature type="compositionally biased region" description="Polar residues" evidence="1">
    <location>
        <begin position="1"/>
        <end position="10"/>
    </location>
</feature>
<dbReference type="EMBL" id="WHPN01000318">
    <property type="protein sequence ID" value="KAF4407392.1"/>
    <property type="molecule type" value="Genomic_DNA"/>
</dbReference>
<feature type="region of interest" description="Disordered" evidence="1">
    <location>
        <begin position="1"/>
        <end position="22"/>
    </location>
</feature>
<dbReference type="SUPFAM" id="SSF53474">
    <property type="entry name" value="alpha/beta-Hydrolases"/>
    <property type="match status" value="1"/>
</dbReference>
<proteinExistence type="predicted"/>
<gene>
    <name evidence="3" type="ORF">GCU69_19925</name>
</gene>